<feature type="region of interest" description="Disordered" evidence="1">
    <location>
        <begin position="85"/>
        <end position="106"/>
    </location>
</feature>
<dbReference type="Pfam" id="PF20414">
    <property type="entry name" value="DUF6698"/>
    <property type="match status" value="1"/>
</dbReference>
<comment type="caution">
    <text evidence="2">The sequence shown here is derived from an EMBL/GenBank/DDBJ whole genome shotgun (WGS) entry which is preliminary data.</text>
</comment>
<organism evidence="2 3">
    <name type="scientific">Cryptococcus wingfieldii CBS 7118</name>
    <dbReference type="NCBI Taxonomy" id="1295528"/>
    <lineage>
        <taxon>Eukaryota</taxon>
        <taxon>Fungi</taxon>
        <taxon>Dikarya</taxon>
        <taxon>Basidiomycota</taxon>
        <taxon>Agaricomycotina</taxon>
        <taxon>Tremellomycetes</taxon>
        <taxon>Tremellales</taxon>
        <taxon>Cryptococcaceae</taxon>
        <taxon>Cryptococcus</taxon>
    </lineage>
</organism>
<name>A0A1E3I9D7_9TREE</name>
<keyword evidence="3" id="KW-1185">Reference proteome</keyword>
<gene>
    <name evidence="2" type="ORF">L198_07583</name>
</gene>
<proteinExistence type="predicted"/>
<accession>A0A1E3I9D7</accession>
<evidence type="ECO:0000313" key="3">
    <source>
        <dbReference type="Proteomes" id="UP000094819"/>
    </source>
</evidence>
<protein>
    <submittedName>
        <fullName evidence="2">Uncharacterized protein</fullName>
    </submittedName>
</protein>
<dbReference type="GeneID" id="30196794"/>
<evidence type="ECO:0000313" key="2">
    <source>
        <dbReference type="EMBL" id="ODN85259.1"/>
    </source>
</evidence>
<evidence type="ECO:0000256" key="1">
    <source>
        <dbReference type="SAM" id="MobiDB-lite"/>
    </source>
</evidence>
<sequence>MPAESGLERAFLDFRDRWESGDYEVDYKHRISLAGLDFSLGHLRILLLQRGSPKQWEQVSLDSLAGYTNLAQWFHANYEVEDPRFGSAADTKNGKTDLKSRGRTSRSSLSATALRWPNALPSFLFPHDASPPETMGHSFLKSRIVAYIYRALHHGASTVEPGALDSDSRNGTRSTAHSASIRDISFFTDGYCASLLWFCLSGDAALPAADDETMNRRK</sequence>
<reference evidence="2 3" key="1">
    <citation type="submission" date="2016-06" db="EMBL/GenBank/DDBJ databases">
        <title>Evolution of pathogenesis and genome organization in the Tremellales.</title>
        <authorList>
            <person name="Cuomo C."/>
            <person name="Litvintseva A."/>
            <person name="Heitman J."/>
            <person name="Chen Y."/>
            <person name="Sun S."/>
            <person name="Springer D."/>
            <person name="Dromer F."/>
            <person name="Young S."/>
            <person name="Zeng Q."/>
            <person name="Chapman S."/>
            <person name="Gujja S."/>
            <person name="Saif S."/>
            <person name="Birren B."/>
        </authorList>
    </citation>
    <scope>NUCLEOTIDE SEQUENCE [LARGE SCALE GENOMIC DNA]</scope>
    <source>
        <strain evidence="2 3">CBS 7118</strain>
    </source>
</reference>
<dbReference type="EMBL" id="AWGH01000037">
    <property type="protein sequence ID" value="ODN85259.1"/>
    <property type="molecule type" value="Genomic_DNA"/>
</dbReference>
<dbReference type="Proteomes" id="UP000094819">
    <property type="component" value="Unassembled WGS sequence"/>
</dbReference>
<dbReference type="AlphaFoldDB" id="A0A1E3I9D7"/>
<dbReference type="InterPro" id="IPR046521">
    <property type="entry name" value="DUF6698"/>
</dbReference>
<dbReference type="RefSeq" id="XP_019028431.1">
    <property type="nucleotide sequence ID" value="XM_019179574.1"/>
</dbReference>